<evidence type="ECO:0000313" key="9">
    <source>
        <dbReference type="EnsemblProtists" id="EKX39391"/>
    </source>
</evidence>
<dbReference type="EnsemblProtists" id="EKX39391">
    <property type="protein sequence ID" value="EKX39391"/>
    <property type="gene ID" value="GUITHDRAFT_96730"/>
</dbReference>
<name>L1IT08_GUITC</name>
<dbReference type="PROSITE" id="PS51354">
    <property type="entry name" value="GLUTAREDOXIN_2"/>
    <property type="match status" value="1"/>
</dbReference>
<dbReference type="PANTHER" id="PTHR10293">
    <property type="entry name" value="GLUTAREDOXIN FAMILY MEMBER"/>
    <property type="match status" value="1"/>
</dbReference>
<dbReference type="InterPro" id="IPR002109">
    <property type="entry name" value="Glutaredoxin"/>
</dbReference>
<sequence>MLSLRRSISLAAVRARPLRSGRHPALRAWGPAAAGPKSVAIARSFATVGSEGSDSDFAPKAKAPAASEGRNVQAEIKNLVSSRKVVLFMKGTPDFPMCGFSNKAVQILDFHRTQYGAFNVLEDMEVREGVKQFSAWPTIPQLFVNGEFVGGCDIMMEMHQNGELKQLLSDAGALK</sequence>
<dbReference type="SUPFAM" id="SSF52833">
    <property type="entry name" value="Thioredoxin-like"/>
    <property type="match status" value="1"/>
</dbReference>
<evidence type="ECO:0000256" key="6">
    <source>
        <dbReference type="SAM" id="MobiDB-lite"/>
    </source>
</evidence>
<dbReference type="STRING" id="905079.L1IT08"/>
<dbReference type="eggNOG" id="KOG0911">
    <property type="taxonomic scope" value="Eukaryota"/>
</dbReference>
<dbReference type="GeneID" id="17296079"/>
<dbReference type="GO" id="GO:0046872">
    <property type="term" value="F:metal ion binding"/>
    <property type="evidence" value="ECO:0007669"/>
    <property type="project" value="UniProtKB-KW"/>
</dbReference>
<keyword evidence="3" id="KW-0408">Iron</keyword>
<evidence type="ECO:0000313" key="8">
    <source>
        <dbReference type="EMBL" id="EKX39391.1"/>
    </source>
</evidence>
<proteinExistence type="predicted"/>
<evidence type="ECO:0000256" key="5">
    <source>
        <dbReference type="ARBA" id="ARBA00023284"/>
    </source>
</evidence>
<keyword evidence="4" id="KW-0411">Iron-sulfur</keyword>
<dbReference type="Gene3D" id="3.40.30.10">
    <property type="entry name" value="Glutaredoxin"/>
    <property type="match status" value="1"/>
</dbReference>
<dbReference type="PANTHER" id="PTHR10293:SF16">
    <property type="entry name" value="GLUTAREDOXIN-RELATED PROTEIN 5, MITOCHONDRIAL"/>
    <property type="match status" value="1"/>
</dbReference>
<accession>L1IT08</accession>
<protein>
    <recommendedName>
        <fullName evidence="7">Glutaredoxin domain-containing protein</fullName>
    </recommendedName>
</protein>
<dbReference type="HOGENOM" id="CLU_026126_3_1_1"/>
<dbReference type="AlphaFoldDB" id="L1IT08"/>
<organism evidence="8">
    <name type="scientific">Guillardia theta (strain CCMP2712)</name>
    <name type="common">Cryptophyte</name>
    <dbReference type="NCBI Taxonomy" id="905079"/>
    <lineage>
        <taxon>Eukaryota</taxon>
        <taxon>Cryptophyceae</taxon>
        <taxon>Pyrenomonadales</taxon>
        <taxon>Geminigeraceae</taxon>
        <taxon>Guillardia</taxon>
    </lineage>
</organism>
<dbReference type="InterPro" id="IPR036249">
    <property type="entry name" value="Thioredoxin-like_sf"/>
</dbReference>
<dbReference type="NCBIfam" id="TIGR00365">
    <property type="entry name" value="Grx4 family monothiol glutaredoxin"/>
    <property type="match status" value="1"/>
</dbReference>
<evidence type="ECO:0000256" key="3">
    <source>
        <dbReference type="ARBA" id="ARBA00023004"/>
    </source>
</evidence>
<reference evidence="9" key="3">
    <citation type="submission" date="2015-06" db="UniProtKB">
        <authorList>
            <consortium name="EnsemblProtists"/>
        </authorList>
    </citation>
    <scope>IDENTIFICATION</scope>
</reference>
<reference evidence="8 10" key="1">
    <citation type="journal article" date="2012" name="Nature">
        <title>Algal genomes reveal evolutionary mosaicism and the fate of nucleomorphs.</title>
        <authorList>
            <consortium name="DOE Joint Genome Institute"/>
            <person name="Curtis B.A."/>
            <person name="Tanifuji G."/>
            <person name="Burki F."/>
            <person name="Gruber A."/>
            <person name="Irimia M."/>
            <person name="Maruyama S."/>
            <person name="Arias M.C."/>
            <person name="Ball S.G."/>
            <person name="Gile G.H."/>
            <person name="Hirakawa Y."/>
            <person name="Hopkins J.F."/>
            <person name="Kuo A."/>
            <person name="Rensing S.A."/>
            <person name="Schmutz J."/>
            <person name="Symeonidi A."/>
            <person name="Elias M."/>
            <person name="Eveleigh R.J."/>
            <person name="Herman E.K."/>
            <person name="Klute M.J."/>
            <person name="Nakayama T."/>
            <person name="Obornik M."/>
            <person name="Reyes-Prieto A."/>
            <person name="Armbrust E.V."/>
            <person name="Aves S.J."/>
            <person name="Beiko R.G."/>
            <person name="Coutinho P."/>
            <person name="Dacks J.B."/>
            <person name="Durnford D.G."/>
            <person name="Fast N.M."/>
            <person name="Green B.R."/>
            <person name="Grisdale C.J."/>
            <person name="Hempel F."/>
            <person name="Henrissat B."/>
            <person name="Hoppner M.P."/>
            <person name="Ishida K."/>
            <person name="Kim E."/>
            <person name="Koreny L."/>
            <person name="Kroth P.G."/>
            <person name="Liu Y."/>
            <person name="Malik S.B."/>
            <person name="Maier U.G."/>
            <person name="McRose D."/>
            <person name="Mock T."/>
            <person name="Neilson J.A."/>
            <person name="Onodera N.T."/>
            <person name="Poole A.M."/>
            <person name="Pritham E.J."/>
            <person name="Richards T.A."/>
            <person name="Rocap G."/>
            <person name="Roy S.W."/>
            <person name="Sarai C."/>
            <person name="Schaack S."/>
            <person name="Shirato S."/>
            <person name="Slamovits C.H."/>
            <person name="Spencer D.F."/>
            <person name="Suzuki S."/>
            <person name="Worden A.Z."/>
            <person name="Zauner S."/>
            <person name="Barry K."/>
            <person name="Bell C."/>
            <person name="Bharti A.K."/>
            <person name="Crow J.A."/>
            <person name="Grimwood J."/>
            <person name="Kramer R."/>
            <person name="Lindquist E."/>
            <person name="Lucas S."/>
            <person name="Salamov A."/>
            <person name="McFadden G.I."/>
            <person name="Lane C.E."/>
            <person name="Keeling P.J."/>
            <person name="Gray M.W."/>
            <person name="Grigoriev I.V."/>
            <person name="Archibald J.M."/>
        </authorList>
    </citation>
    <scope>NUCLEOTIDE SEQUENCE</scope>
    <source>
        <strain evidence="8 10">CCMP2712</strain>
    </source>
</reference>
<keyword evidence="10" id="KW-1185">Reference proteome</keyword>
<reference evidence="10" key="2">
    <citation type="submission" date="2012-11" db="EMBL/GenBank/DDBJ databases">
        <authorList>
            <person name="Kuo A."/>
            <person name="Curtis B.A."/>
            <person name="Tanifuji G."/>
            <person name="Burki F."/>
            <person name="Gruber A."/>
            <person name="Irimia M."/>
            <person name="Maruyama S."/>
            <person name="Arias M.C."/>
            <person name="Ball S.G."/>
            <person name="Gile G.H."/>
            <person name="Hirakawa Y."/>
            <person name="Hopkins J.F."/>
            <person name="Rensing S.A."/>
            <person name="Schmutz J."/>
            <person name="Symeonidi A."/>
            <person name="Elias M."/>
            <person name="Eveleigh R.J."/>
            <person name="Herman E.K."/>
            <person name="Klute M.J."/>
            <person name="Nakayama T."/>
            <person name="Obornik M."/>
            <person name="Reyes-Prieto A."/>
            <person name="Armbrust E.V."/>
            <person name="Aves S.J."/>
            <person name="Beiko R.G."/>
            <person name="Coutinho P."/>
            <person name="Dacks J.B."/>
            <person name="Durnford D.G."/>
            <person name="Fast N.M."/>
            <person name="Green B.R."/>
            <person name="Grisdale C."/>
            <person name="Hempe F."/>
            <person name="Henrissat B."/>
            <person name="Hoppner M.P."/>
            <person name="Ishida K.-I."/>
            <person name="Kim E."/>
            <person name="Koreny L."/>
            <person name="Kroth P.G."/>
            <person name="Liu Y."/>
            <person name="Malik S.-B."/>
            <person name="Maier U.G."/>
            <person name="McRose D."/>
            <person name="Mock T."/>
            <person name="Neilson J.A."/>
            <person name="Onodera N.T."/>
            <person name="Poole A.M."/>
            <person name="Pritham E.J."/>
            <person name="Richards T.A."/>
            <person name="Rocap G."/>
            <person name="Roy S.W."/>
            <person name="Sarai C."/>
            <person name="Schaack S."/>
            <person name="Shirato S."/>
            <person name="Slamovits C.H."/>
            <person name="Spencer D.F."/>
            <person name="Suzuki S."/>
            <person name="Worden A.Z."/>
            <person name="Zauner S."/>
            <person name="Barry K."/>
            <person name="Bell C."/>
            <person name="Bharti A.K."/>
            <person name="Crow J.A."/>
            <person name="Grimwood J."/>
            <person name="Kramer R."/>
            <person name="Lindquist E."/>
            <person name="Lucas S."/>
            <person name="Salamov A."/>
            <person name="McFadden G.I."/>
            <person name="Lane C.E."/>
            <person name="Keeling P.J."/>
            <person name="Gray M.W."/>
            <person name="Grigoriev I.V."/>
            <person name="Archibald J.M."/>
        </authorList>
    </citation>
    <scope>NUCLEOTIDE SEQUENCE</scope>
    <source>
        <strain evidence="10">CCMP2712</strain>
    </source>
</reference>
<feature type="domain" description="Glutaredoxin" evidence="7">
    <location>
        <begin position="85"/>
        <end position="149"/>
    </location>
</feature>
<keyword evidence="5" id="KW-0676">Redox-active center</keyword>
<evidence type="ECO:0000313" key="10">
    <source>
        <dbReference type="Proteomes" id="UP000011087"/>
    </source>
</evidence>
<evidence type="ECO:0000259" key="7">
    <source>
        <dbReference type="Pfam" id="PF00462"/>
    </source>
</evidence>
<dbReference type="GO" id="GO:0005739">
    <property type="term" value="C:mitochondrion"/>
    <property type="evidence" value="ECO:0007669"/>
    <property type="project" value="UniProtKB-ARBA"/>
</dbReference>
<evidence type="ECO:0000256" key="1">
    <source>
        <dbReference type="ARBA" id="ARBA00022714"/>
    </source>
</evidence>
<keyword evidence="2" id="KW-0479">Metal-binding</keyword>
<dbReference type="InterPro" id="IPR033658">
    <property type="entry name" value="GRX_PICOT-like"/>
</dbReference>
<dbReference type="InterPro" id="IPR004480">
    <property type="entry name" value="Monothiol_GRX-rel"/>
</dbReference>
<dbReference type="Proteomes" id="UP000011087">
    <property type="component" value="Unassembled WGS sequence"/>
</dbReference>
<keyword evidence="1" id="KW-0001">2Fe-2S</keyword>
<gene>
    <name evidence="8" type="ORF">GUITHDRAFT_96730</name>
</gene>
<dbReference type="EMBL" id="JH993040">
    <property type="protein sequence ID" value="EKX39391.1"/>
    <property type="molecule type" value="Genomic_DNA"/>
</dbReference>
<dbReference type="CDD" id="cd03028">
    <property type="entry name" value="GRX_PICOT_like"/>
    <property type="match status" value="1"/>
</dbReference>
<evidence type="ECO:0000256" key="4">
    <source>
        <dbReference type="ARBA" id="ARBA00023014"/>
    </source>
</evidence>
<dbReference type="OrthoDB" id="415696at2759"/>
<dbReference type="RefSeq" id="XP_005826371.1">
    <property type="nucleotide sequence ID" value="XM_005826314.1"/>
</dbReference>
<dbReference type="FunFam" id="3.40.30.10:FF:000005">
    <property type="entry name" value="Glutaredoxin 5"/>
    <property type="match status" value="1"/>
</dbReference>
<feature type="region of interest" description="Disordered" evidence="6">
    <location>
        <begin position="49"/>
        <end position="68"/>
    </location>
</feature>
<dbReference type="PaxDb" id="55529-EKX39391"/>
<dbReference type="Pfam" id="PF00462">
    <property type="entry name" value="Glutaredoxin"/>
    <property type="match status" value="1"/>
</dbReference>
<dbReference type="KEGG" id="gtt:GUITHDRAFT_96730"/>
<dbReference type="OMA" id="CAFSKRM"/>
<dbReference type="GO" id="GO:0051537">
    <property type="term" value="F:2 iron, 2 sulfur cluster binding"/>
    <property type="evidence" value="ECO:0007669"/>
    <property type="project" value="UniProtKB-KW"/>
</dbReference>
<evidence type="ECO:0000256" key="2">
    <source>
        <dbReference type="ARBA" id="ARBA00022723"/>
    </source>
</evidence>